<dbReference type="AlphaFoldDB" id="W9HYW6"/>
<sequence length="81" mass="8451">MSSVPQLVTPLKTPNAMASNLNTNMLAVSQDSLGLATTVADDPIVASGEAGLDLLRLEGRETAIKGIASRENKLQTASKEQ</sequence>
<organism evidence="1 2">
    <name type="scientific">Fusarium oxysporum NRRL 32931</name>
    <dbReference type="NCBI Taxonomy" id="660029"/>
    <lineage>
        <taxon>Eukaryota</taxon>
        <taxon>Fungi</taxon>
        <taxon>Dikarya</taxon>
        <taxon>Ascomycota</taxon>
        <taxon>Pezizomycotina</taxon>
        <taxon>Sordariomycetes</taxon>
        <taxon>Hypocreomycetidae</taxon>
        <taxon>Hypocreales</taxon>
        <taxon>Nectriaceae</taxon>
        <taxon>Fusarium</taxon>
        <taxon>Fusarium oxysporum species complex</taxon>
    </lineage>
</organism>
<proteinExistence type="predicted"/>
<accession>W9HYW6</accession>
<gene>
    <name evidence="1" type="ORF">FOYG_12581</name>
</gene>
<evidence type="ECO:0000313" key="1">
    <source>
        <dbReference type="EMBL" id="EWY85396.1"/>
    </source>
</evidence>
<dbReference type="EMBL" id="JH717846">
    <property type="protein sequence ID" value="EWY85396.1"/>
    <property type="molecule type" value="Genomic_DNA"/>
</dbReference>
<protein>
    <submittedName>
        <fullName evidence="1">Uncharacterized protein</fullName>
    </submittedName>
</protein>
<evidence type="ECO:0000313" key="2">
    <source>
        <dbReference type="Proteomes" id="UP000030753"/>
    </source>
</evidence>
<dbReference type="HOGENOM" id="CLU_2573951_0_0_1"/>
<name>W9HYW6_FUSOX</name>
<reference evidence="1 2" key="1">
    <citation type="submission" date="2011-06" db="EMBL/GenBank/DDBJ databases">
        <title>The Genome Sequence of Fusarium oxysporum FOSC 3-a.</title>
        <authorList>
            <consortium name="The Broad Institute Genome Sequencing Platform"/>
            <person name="Ma L.-J."/>
            <person name="Gale L.R."/>
            <person name="Schwartz D.C."/>
            <person name="Zhou S."/>
            <person name="Corby-Kistler H."/>
            <person name="Young S.K."/>
            <person name="Zeng Q."/>
            <person name="Gargeya S."/>
            <person name="Fitzgerald M."/>
            <person name="Haas B."/>
            <person name="Abouelleil A."/>
            <person name="Alvarado L."/>
            <person name="Arachchi H.M."/>
            <person name="Berlin A."/>
            <person name="Brown A."/>
            <person name="Chapman S.B."/>
            <person name="Chen Z."/>
            <person name="Dunbar C."/>
            <person name="Freedman E."/>
            <person name="Gearin G."/>
            <person name="Gellesch M."/>
            <person name="Goldberg J."/>
            <person name="Griggs A."/>
            <person name="Gujja S."/>
            <person name="Heiman D."/>
            <person name="Howarth C."/>
            <person name="Larson L."/>
            <person name="Lui A."/>
            <person name="MacDonald P.J.P."/>
            <person name="Mehta T."/>
            <person name="Montmayeur A."/>
            <person name="Murphy C."/>
            <person name="Neiman D."/>
            <person name="Pearson M."/>
            <person name="Priest M."/>
            <person name="Roberts A."/>
            <person name="Saif S."/>
            <person name="Shea T."/>
            <person name="Shenoy N."/>
            <person name="Sisk P."/>
            <person name="Stolte C."/>
            <person name="Sykes S."/>
            <person name="Wortman J."/>
            <person name="Nusbaum C."/>
            <person name="Birren B."/>
        </authorList>
    </citation>
    <scope>NUCLEOTIDE SEQUENCE [LARGE SCALE GENOMIC DNA]</scope>
    <source>
        <strain evidence="2">FOSC 3-a</strain>
    </source>
</reference>
<dbReference type="Proteomes" id="UP000030753">
    <property type="component" value="Unassembled WGS sequence"/>
</dbReference>